<keyword evidence="2" id="KW-1185">Reference proteome</keyword>
<comment type="caution">
    <text evidence="1">The sequence shown here is derived from an EMBL/GenBank/DDBJ whole genome shotgun (WGS) entry which is preliminary data.</text>
</comment>
<dbReference type="EMBL" id="BTPU01000009">
    <property type="protein sequence ID" value="GMQ61509.1"/>
    <property type="molecule type" value="Genomic_DNA"/>
</dbReference>
<evidence type="ECO:0000313" key="2">
    <source>
        <dbReference type="Proteomes" id="UP001374599"/>
    </source>
</evidence>
<evidence type="ECO:0000313" key="1">
    <source>
        <dbReference type="EMBL" id="GMQ61509.1"/>
    </source>
</evidence>
<dbReference type="Proteomes" id="UP001374599">
    <property type="component" value="Unassembled WGS sequence"/>
</dbReference>
<sequence length="373" mass="43450">MIIEADYIILGAGMYGLYASKDLVDKGNKVVILEHDCNSFQRASYINQARVHRGYHYPRSYATAIKSADYFKRFYMDFEFAINNRYKSIYGIAENYSLTSAKQFKSFCKKADIPCTEVYTNQYFKKNLVEQAFLTEEYALDAGIINKWFMEKLKENKKWEIRYDIRIREVLIKGNKYVIKTEDGNMFMASTVINTTYAGVNQILRQFQAPLFKIRYEISEIIICKIKENYSELGLTLMDGPFFSIMPFGNGNHHSLTSVTFTHHKTCNEILPNFPCQERNKKCTLYNLENCNLCDERPKTFFYSMKQLANKYLAMDMNITYIKSLFAIKPLLDVSEMDDSRPTVIKVWGKEPRLITVLSGKINTVYDLEKVIG</sequence>
<reference evidence="1" key="1">
    <citation type="submission" date="2023-09" db="EMBL/GenBank/DDBJ databases">
        <title>Vallitalea sediminicola and Vallitalea maricola sp. nov., anaerobic bacteria isolated from marine sediment.</title>
        <authorList>
            <person name="Hirano S."/>
            <person name="Maeda A."/>
            <person name="Terahara T."/>
            <person name="Mori K."/>
            <person name="Hamada M."/>
            <person name="Matsumoto R."/>
            <person name="Kobayashi T."/>
        </authorList>
    </citation>
    <scope>NUCLEOTIDE SEQUENCE</scope>
    <source>
        <strain evidence="1">AN17-2</strain>
    </source>
</reference>
<organism evidence="1 2">
    <name type="scientific">Vallitalea maricola</name>
    <dbReference type="NCBI Taxonomy" id="3074433"/>
    <lineage>
        <taxon>Bacteria</taxon>
        <taxon>Bacillati</taxon>
        <taxon>Bacillota</taxon>
        <taxon>Clostridia</taxon>
        <taxon>Lachnospirales</taxon>
        <taxon>Vallitaleaceae</taxon>
        <taxon>Vallitalea</taxon>
    </lineage>
</organism>
<protein>
    <submittedName>
        <fullName evidence="1">Uncharacterized protein</fullName>
    </submittedName>
</protein>
<name>A0ACB5UG51_9FIRM</name>
<gene>
    <name evidence="1" type="ORF">AN2V17_07380</name>
</gene>
<accession>A0ACB5UG51</accession>
<proteinExistence type="predicted"/>